<dbReference type="EMBL" id="CP036274">
    <property type="protein sequence ID" value="QDU31914.1"/>
    <property type="molecule type" value="Genomic_DNA"/>
</dbReference>
<dbReference type="SUPFAM" id="SSF48239">
    <property type="entry name" value="Terpenoid cyclases/Protein prenyltransferases"/>
    <property type="match status" value="2"/>
</dbReference>
<dbReference type="InterPro" id="IPR008930">
    <property type="entry name" value="Terpenoid_cyclase/PrenylTrfase"/>
</dbReference>
<name>A0A517YNW6_9BACT</name>
<dbReference type="Pfam" id="PF00432">
    <property type="entry name" value="Prenyltrans"/>
    <property type="match status" value="1"/>
</dbReference>
<dbReference type="AlphaFoldDB" id="A0A517YNW6"/>
<evidence type="ECO:0000313" key="4">
    <source>
        <dbReference type="Proteomes" id="UP000315017"/>
    </source>
</evidence>
<reference evidence="3 4" key="1">
    <citation type="submission" date="2019-02" db="EMBL/GenBank/DDBJ databases">
        <title>Deep-cultivation of Planctomycetes and their phenomic and genomic characterization uncovers novel biology.</title>
        <authorList>
            <person name="Wiegand S."/>
            <person name="Jogler M."/>
            <person name="Boedeker C."/>
            <person name="Pinto D."/>
            <person name="Vollmers J."/>
            <person name="Rivas-Marin E."/>
            <person name="Kohn T."/>
            <person name="Peeters S.H."/>
            <person name="Heuer A."/>
            <person name="Rast P."/>
            <person name="Oberbeckmann S."/>
            <person name="Bunk B."/>
            <person name="Jeske O."/>
            <person name="Meyerdierks A."/>
            <person name="Storesund J.E."/>
            <person name="Kallscheuer N."/>
            <person name="Luecker S."/>
            <person name="Lage O.M."/>
            <person name="Pohl T."/>
            <person name="Merkel B.J."/>
            <person name="Hornburger P."/>
            <person name="Mueller R.-W."/>
            <person name="Bruemmer F."/>
            <person name="Labrenz M."/>
            <person name="Spormann A.M."/>
            <person name="Op den Camp H."/>
            <person name="Overmann J."/>
            <person name="Amann R."/>
            <person name="Jetten M.S.M."/>
            <person name="Mascher T."/>
            <person name="Medema M.H."/>
            <person name="Devos D.P."/>
            <person name="Kaster A.-K."/>
            <person name="Ovreas L."/>
            <person name="Rohde M."/>
            <person name="Galperin M.Y."/>
            <person name="Jogler C."/>
        </authorList>
    </citation>
    <scope>NUCLEOTIDE SEQUENCE [LARGE SCALE GENOMIC DNA]</scope>
    <source>
        <strain evidence="3 4">ETA_A8</strain>
    </source>
</reference>
<dbReference type="InterPro" id="IPR006311">
    <property type="entry name" value="TAT_signal"/>
</dbReference>
<evidence type="ECO:0000259" key="2">
    <source>
        <dbReference type="Pfam" id="PF00432"/>
    </source>
</evidence>
<dbReference type="CDD" id="cd00688">
    <property type="entry name" value="ISOPREN_C2_like"/>
    <property type="match status" value="1"/>
</dbReference>
<evidence type="ECO:0000256" key="1">
    <source>
        <dbReference type="ARBA" id="ARBA00022737"/>
    </source>
</evidence>
<accession>A0A517YNW6</accession>
<proteinExistence type="predicted"/>
<organism evidence="3 4">
    <name type="scientific">Anatilimnocola aggregata</name>
    <dbReference type="NCBI Taxonomy" id="2528021"/>
    <lineage>
        <taxon>Bacteria</taxon>
        <taxon>Pseudomonadati</taxon>
        <taxon>Planctomycetota</taxon>
        <taxon>Planctomycetia</taxon>
        <taxon>Pirellulales</taxon>
        <taxon>Pirellulaceae</taxon>
        <taxon>Anatilimnocola</taxon>
    </lineage>
</organism>
<dbReference type="KEGG" id="aagg:ETAA8_70760"/>
<gene>
    <name evidence="3" type="ORF">ETAA8_70760</name>
</gene>
<dbReference type="PROSITE" id="PS51318">
    <property type="entry name" value="TAT"/>
    <property type="match status" value="1"/>
</dbReference>
<sequence>MGTPLLSALARCGCHARCQTMQVASRRRFLATGSASALALVAARAAQAQAPATERASETLTPETQRAVDRALTWLAKRQVGSGTHKGAFGQSGYQGGVAVCSLGGLAMMCSGSAPGQGPFGKNIDRCAEFLCTCVSDVGYISQPNHGQDNMYGHGFGTLFLSEYYGMSDRPDLDATVGEKLRKAVKLTCECQNDAGGWRYEPRKSDADLSITICNIMGLRAARDAGIHVPDPVRNKCIEYVKKSQNSDGGFRYQISHGGGSTFPLTAAGVVSLYSAGIYDGDQVEKALKYLLRYMPGSSASASGYFFYGHYYAVQAMWHAGGDYWTKWYPAIRDLLLKRQSGDGSWADSEVCPEFGTAMACIILQMPNNFLPIFTP</sequence>
<protein>
    <recommendedName>
        <fullName evidence="2">Prenyltransferase alpha-alpha toroid domain-containing protein</fullName>
    </recommendedName>
</protein>
<keyword evidence="4" id="KW-1185">Reference proteome</keyword>
<feature type="domain" description="Prenyltransferase alpha-alpha toroid" evidence="2">
    <location>
        <begin position="180"/>
        <end position="293"/>
    </location>
</feature>
<dbReference type="GO" id="GO:0003824">
    <property type="term" value="F:catalytic activity"/>
    <property type="evidence" value="ECO:0007669"/>
    <property type="project" value="InterPro"/>
</dbReference>
<dbReference type="Gene3D" id="1.50.10.20">
    <property type="match status" value="1"/>
</dbReference>
<dbReference type="Proteomes" id="UP000315017">
    <property type="component" value="Chromosome"/>
</dbReference>
<evidence type="ECO:0000313" key="3">
    <source>
        <dbReference type="EMBL" id="QDU31914.1"/>
    </source>
</evidence>
<dbReference type="InterPro" id="IPR001330">
    <property type="entry name" value="Prenyltrans"/>
</dbReference>
<keyword evidence="1" id="KW-0677">Repeat</keyword>